<sequence>MPPKKKKGKKGKKKAAGGGKAGADAPEGGEETIQIEDTMGPTDREVLLQKELDTLTNDLARHKKEVDELRKENEFLQTEAQQTRVESHEYMSYMAKKTHKRQTTIISLSDQNQRELEKINRQKQLMLTDYEEKKSALKASLLEKENLLTKAKKEYQDLAEYRDLRDDQLKRIKQLEREVLRMRGTHSDTIQQLKAKFLHEKSEYTEESEERIKDLAREANKKAVKCLGEHAESIKVENRALRAELLELINRSRILNQHRKELEEQRKDLLREKQYSEDIRRLRGQRQQRIVKQLENTSAEDKF</sequence>
<keyword evidence="1 2" id="KW-0175">Coiled coil</keyword>
<accession>A0A6F9D927</accession>
<feature type="coiled-coil region" evidence="2">
    <location>
        <begin position="127"/>
        <end position="185"/>
    </location>
</feature>
<gene>
    <name evidence="5" type="primary">Ccdc166-001</name>
</gene>
<feature type="region of interest" description="Disordered" evidence="3">
    <location>
        <begin position="1"/>
        <end position="42"/>
    </location>
</feature>
<evidence type="ECO:0000256" key="3">
    <source>
        <dbReference type="SAM" id="MobiDB-lite"/>
    </source>
</evidence>
<feature type="coiled-coil region" evidence="2">
    <location>
        <begin position="231"/>
        <end position="279"/>
    </location>
</feature>
<dbReference type="Pfam" id="PF14988">
    <property type="entry name" value="DUF4515"/>
    <property type="match status" value="1"/>
</dbReference>
<dbReference type="PANTHER" id="PTHR14845">
    <property type="entry name" value="COILED-COIL DOMAIN-CONTAINING 166"/>
    <property type="match status" value="1"/>
</dbReference>
<feature type="coiled-coil region" evidence="2">
    <location>
        <begin position="45"/>
        <end position="86"/>
    </location>
</feature>
<dbReference type="EMBL" id="LR783648">
    <property type="protein sequence ID" value="CAB3228240.1"/>
    <property type="molecule type" value="mRNA"/>
</dbReference>
<proteinExistence type="evidence at transcript level"/>
<name>A0A6F9D927_9ASCI</name>
<feature type="compositionally biased region" description="Basic residues" evidence="3">
    <location>
        <begin position="1"/>
        <end position="15"/>
    </location>
</feature>
<evidence type="ECO:0000256" key="1">
    <source>
        <dbReference type="ARBA" id="ARBA00023054"/>
    </source>
</evidence>
<reference evidence="5" key="1">
    <citation type="submission" date="2020-04" db="EMBL/GenBank/DDBJ databases">
        <authorList>
            <person name="Neveu A P."/>
        </authorList>
    </citation>
    <scope>NUCLEOTIDE SEQUENCE</scope>
    <source>
        <tissue evidence="5">Whole embryo</tissue>
    </source>
</reference>
<evidence type="ECO:0000256" key="2">
    <source>
        <dbReference type="SAM" id="Coils"/>
    </source>
</evidence>
<dbReference type="PANTHER" id="PTHR14845:SF0">
    <property type="entry name" value="DUF4515 DOMAIN-CONTAINING PROTEIN"/>
    <property type="match status" value="1"/>
</dbReference>
<evidence type="ECO:0000313" key="5">
    <source>
        <dbReference type="EMBL" id="CAB3228240.1"/>
    </source>
</evidence>
<dbReference type="AlphaFoldDB" id="A0A6F9D927"/>
<dbReference type="InterPro" id="IPR032777">
    <property type="entry name" value="DUF4515"/>
</dbReference>
<feature type="domain" description="DUF4515" evidence="4">
    <location>
        <begin position="87"/>
        <end position="277"/>
    </location>
</feature>
<evidence type="ECO:0000259" key="4">
    <source>
        <dbReference type="Pfam" id="PF14988"/>
    </source>
</evidence>
<organism evidence="5">
    <name type="scientific">Phallusia mammillata</name>
    <dbReference type="NCBI Taxonomy" id="59560"/>
    <lineage>
        <taxon>Eukaryota</taxon>
        <taxon>Metazoa</taxon>
        <taxon>Chordata</taxon>
        <taxon>Tunicata</taxon>
        <taxon>Ascidiacea</taxon>
        <taxon>Phlebobranchia</taxon>
        <taxon>Ascidiidae</taxon>
        <taxon>Phallusia</taxon>
    </lineage>
</organism>
<protein>
    <submittedName>
        <fullName evidence="5">Coiled-coil domain-containing protein 166-like</fullName>
    </submittedName>
</protein>